<comment type="caution">
    <text evidence="1">The sequence shown here is derived from an EMBL/GenBank/DDBJ whole genome shotgun (WGS) entry which is preliminary data.</text>
</comment>
<dbReference type="RefSeq" id="WP_008403507.1">
    <property type="nucleotide sequence ID" value="NZ_JAFBEY010000002.1"/>
</dbReference>
<accession>A0ABX3ZLP1</accession>
<proteinExistence type="predicted"/>
<sequence length="62" mass="7326">MTDYKTVLDQLRNGELQSVIIKKEEFLQFREHLIKDEQFKNFRGEAKQGGDVVYTFSENSRA</sequence>
<reference evidence="1 2" key="1">
    <citation type="journal article" date="2017" name="Int. J. Syst. Evol. Microbiol.">
        <title>Solibacillus kalamii sp. nov., isolated from a high-efficiency particulate arrestance filter system used in the International Space Station.</title>
        <authorList>
            <person name="Checinska Sielaff A."/>
            <person name="Kumar R.M."/>
            <person name="Pal D."/>
            <person name="Mayilraj S."/>
            <person name="Venkateswaran K."/>
        </authorList>
    </citation>
    <scope>NUCLEOTIDE SEQUENCE [LARGE SCALE GENOMIC DNA]</scope>
    <source>
        <strain evidence="1 2">ISSFR-015</strain>
    </source>
</reference>
<protein>
    <recommendedName>
        <fullName evidence="3">Abortive phage infection protein</fullName>
    </recommendedName>
</protein>
<dbReference type="EMBL" id="NHNT01000001">
    <property type="protein sequence ID" value="OUZ40660.1"/>
    <property type="molecule type" value="Genomic_DNA"/>
</dbReference>
<keyword evidence="2" id="KW-1185">Reference proteome</keyword>
<name>A0ABX3ZLP1_9BACL</name>
<gene>
    <name evidence="1" type="ORF">CBM15_01970</name>
</gene>
<evidence type="ECO:0008006" key="3">
    <source>
        <dbReference type="Google" id="ProtNLM"/>
    </source>
</evidence>
<evidence type="ECO:0000313" key="1">
    <source>
        <dbReference type="EMBL" id="OUZ40660.1"/>
    </source>
</evidence>
<evidence type="ECO:0000313" key="2">
    <source>
        <dbReference type="Proteomes" id="UP000196594"/>
    </source>
</evidence>
<organism evidence="1 2">
    <name type="scientific">Solibacillus kalamii</name>
    <dbReference type="NCBI Taxonomy" id="1748298"/>
    <lineage>
        <taxon>Bacteria</taxon>
        <taxon>Bacillati</taxon>
        <taxon>Bacillota</taxon>
        <taxon>Bacilli</taxon>
        <taxon>Bacillales</taxon>
        <taxon>Caryophanaceae</taxon>
        <taxon>Solibacillus</taxon>
    </lineage>
</organism>
<dbReference type="Proteomes" id="UP000196594">
    <property type="component" value="Unassembled WGS sequence"/>
</dbReference>